<dbReference type="RefSeq" id="WP_343875607.1">
    <property type="nucleotide sequence ID" value="NZ_BAAAIX010000033.1"/>
</dbReference>
<sequence>MTETGSTTTPWATRRLGGPTGRHALRSGRWYDPLPWAIGVAALVWLLTTARQGLCQQTVAGEPVDAFLRLCYSDVPLLYQSSALGTGGLPYGDVVFAQPPLTGAFVLLATTISRLFGAHPVPHASDQQVLDGGNLFFAVNAVLLGVCFLALVACHLLLGRGSARRLAAAPQGRVRSWDALLLAASPAVFTAGLVSWDLFTAALVSAGLLAWSLRRTRTAGLLLGLAVAAGFWPVLVLLALGLLCARAGRGRAWATTAGFATLVWLLLNLPVMAWNLHGWSAFHQAWLDRGPDLGSLWFVLDELGVRIPAIGLQVLLLFASWLAWVANLVRRAPRRPRVGQVAFLLVAGWLLVNKGYAPQQVLWLAPLVVLARPVVRDWAVWSFAESLYWWAVWGHLGGELQPGDGGKDVVYWGAIILRVAVLLWLVGRVATDVRRPWLDPVRGPSVDDPVGGVLDHAPDRERRAPRAVDEVGLDVVGSDEL</sequence>
<proteinExistence type="predicted"/>
<reference evidence="3" key="1">
    <citation type="journal article" date="2019" name="Int. J. Syst. Evol. Microbiol.">
        <title>The Global Catalogue of Microorganisms (GCM) 10K type strain sequencing project: providing services to taxonomists for standard genome sequencing and annotation.</title>
        <authorList>
            <consortium name="The Broad Institute Genomics Platform"/>
            <consortium name="The Broad Institute Genome Sequencing Center for Infectious Disease"/>
            <person name="Wu L."/>
            <person name="Ma J."/>
        </authorList>
    </citation>
    <scope>NUCLEOTIDE SEQUENCE [LARGE SCALE GENOMIC DNA]</scope>
    <source>
        <strain evidence="3">CAIM 431</strain>
    </source>
</reference>
<keyword evidence="3" id="KW-1185">Reference proteome</keyword>
<keyword evidence="1" id="KW-0472">Membrane</keyword>
<name>A0ABW4RYB9_9ACTN</name>
<feature type="transmembrane region" description="Helical" evidence="1">
    <location>
        <begin position="338"/>
        <end position="357"/>
    </location>
</feature>
<feature type="transmembrane region" description="Helical" evidence="1">
    <location>
        <begin position="179"/>
        <end position="199"/>
    </location>
</feature>
<feature type="transmembrane region" description="Helical" evidence="1">
    <location>
        <begin position="219"/>
        <end position="245"/>
    </location>
</feature>
<feature type="transmembrane region" description="Helical" evidence="1">
    <location>
        <begin position="409"/>
        <end position="427"/>
    </location>
</feature>
<dbReference type="EMBL" id="JBHUFZ010000032">
    <property type="protein sequence ID" value="MFD1891291.1"/>
    <property type="molecule type" value="Genomic_DNA"/>
</dbReference>
<keyword evidence="1" id="KW-0812">Transmembrane</keyword>
<organism evidence="2 3">
    <name type="scientific">Luteococcus peritonei</name>
    <dbReference type="NCBI Taxonomy" id="88874"/>
    <lineage>
        <taxon>Bacteria</taxon>
        <taxon>Bacillati</taxon>
        <taxon>Actinomycetota</taxon>
        <taxon>Actinomycetes</taxon>
        <taxon>Propionibacteriales</taxon>
        <taxon>Propionibacteriaceae</taxon>
        <taxon>Luteococcus</taxon>
    </lineage>
</organism>
<keyword evidence="1" id="KW-1133">Transmembrane helix</keyword>
<feature type="transmembrane region" description="Helical" evidence="1">
    <location>
        <begin position="135"/>
        <end position="158"/>
    </location>
</feature>
<comment type="caution">
    <text evidence="2">The sequence shown here is derived from an EMBL/GenBank/DDBJ whole genome shotgun (WGS) entry which is preliminary data.</text>
</comment>
<dbReference type="Proteomes" id="UP001597326">
    <property type="component" value="Unassembled WGS sequence"/>
</dbReference>
<gene>
    <name evidence="2" type="ORF">ACFSCS_14030</name>
</gene>
<evidence type="ECO:0000313" key="2">
    <source>
        <dbReference type="EMBL" id="MFD1891291.1"/>
    </source>
</evidence>
<accession>A0ABW4RYB9</accession>
<protein>
    <submittedName>
        <fullName evidence="2">Glycosyltransferase family 87 protein</fullName>
    </submittedName>
</protein>
<feature type="transmembrane region" description="Helical" evidence="1">
    <location>
        <begin position="252"/>
        <end position="274"/>
    </location>
</feature>
<evidence type="ECO:0000313" key="3">
    <source>
        <dbReference type="Proteomes" id="UP001597326"/>
    </source>
</evidence>
<dbReference type="InterPro" id="IPR016570">
    <property type="entry name" value="UCP010361"/>
</dbReference>
<evidence type="ECO:0000256" key="1">
    <source>
        <dbReference type="SAM" id="Phobius"/>
    </source>
</evidence>
<dbReference type="PIRSF" id="PIRSF010361">
    <property type="entry name" value="UCP010361"/>
    <property type="match status" value="1"/>
</dbReference>
<feature type="transmembrane region" description="Helical" evidence="1">
    <location>
        <begin position="305"/>
        <end position="326"/>
    </location>
</feature>